<dbReference type="Pfam" id="PF20703">
    <property type="entry name" value="nSTAND1"/>
    <property type="match status" value="1"/>
</dbReference>
<dbReference type="PANTHER" id="PTHR47691">
    <property type="entry name" value="REGULATOR-RELATED"/>
    <property type="match status" value="1"/>
</dbReference>
<reference evidence="2" key="1">
    <citation type="submission" date="2023-03" db="EMBL/GenBank/DDBJ databases">
        <title>Massive genome expansion in bonnet fungi (Mycena s.s.) driven by repeated elements and novel gene families across ecological guilds.</title>
        <authorList>
            <consortium name="Lawrence Berkeley National Laboratory"/>
            <person name="Harder C.B."/>
            <person name="Miyauchi S."/>
            <person name="Viragh M."/>
            <person name="Kuo A."/>
            <person name="Thoen E."/>
            <person name="Andreopoulos B."/>
            <person name="Lu D."/>
            <person name="Skrede I."/>
            <person name="Drula E."/>
            <person name="Henrissat B."/>
            <person name="Morin E."/>
            <person name="Kohler A."/>
            <person name="Barry K."/>
            <person name="LaButti K."/>
            <person name="Morin E."/>
            <person name="Salamov A."/>
            <person name="Lipzen A."/>
            <person name="Mereny Z."/>
            <person name="Hegedus B."/>
            <person name="Baldrian P."/>
            <person name="Stursova M."/>
            <person name="Weitz H."/>
            <person name="Taylor A."/>
            <person name="Grigoriev I.V."/>
            <person name="Nagy L.G."/>
            <person name="Martin F."/>
            <person name="Kauserud H."/>
        </authorList>
    </citation>
    <scope>NUCLEOTIDE SEQUENCE</scope>
    <source>
        <strain evidence="2">CBHHK002</strain>
    </source>
</reference>
<feature type="domain" description="Novel STAND NTPase 1" evidence="1">
    <location>
        <begin position="196"/>
        <end position="336"/>
    </location>
</feature>
<dbReference type="CDD" id="cd21037">
    <property type="entry name" value="MLKL_NTD"/>
    <property type="match status" value="1"/>
</dbReference>
<accession>A0AAD6YYB1</accession>
<evidence type="ECO:0000259" key="1">
    <source>
        <dbReference type="Pfam" id="PF20703"/>
    </source>
</evidence>
<dbReference type="Gene3D" id="1.25.40.10">
    <property type="entry name" value="Tetratricopeptide repeat domain"/>
    <property type="match status" value="2"/>
</dbReference>
<dbReference type="GO" id="GO:0007166">
    <property type="term" value="P:cell surface receptor signaling pathway"/>
    <property type="evidence" value="ECO:0007669"/>
    <property type="project" value="InterPro"/>
</dbReference>
<dbReference type="InterPro" id="IPR036537">
    <property type="entry name" value="Adaptor_Cbl_N_dom_sf"/>
</dbReference>
<protein>
    <recommendedName>
        <fullName evidence="1">Novel STAND NTPase 1 domain-containing protein</fullName>
    </recommendedName>
</protein>
<sequence length="1038" mass="115442">MPPQSTATERLNNVTASLNVTADTLEVLADAVKTPFLGVISNTTGSLLQCVKTVKQNKSDCAQLMEQTHELLNTIVMVHVNSTTGGELPATMLKQIGKLTETLYKIHTFVEAQQSGSRIKSFFRQGEITALLKDCEAGLQQGLEFFQIQAVNAMKDVKEMEKEAKLRHQDVLNMIEGLSDTTSSDGTSSVWEFDHKPQIFHGRELELADILRIFNQGTTRIAILGAGGMGKTSLARAIVHHEEIATRYEQNRFFIACDSAATKVELAATIGSHVGIKPDRDLTQPLVQYFSSNPPSLLILDNLETLWEPSETRADIEEFLSLLTDVAHLALLITMRGAERPGKVSWTRPFLLPLRPLNHQAARQTFIDIADDRHDAEDVENILALTNNMPLAINLLANLVDSEGCAYVLSRWEDEKTALISDGHDRGSNLDLSISLSLSSPRLRSIPHSHDLLSLMAILPDGLSDVELIQSQIPINDILGCKVLVPIREYMQKVQPPEDHLSRPLLKNYKELLEAYMRYRGSGTVPRILSNFGNIQNVLRRRLRQGDPDLKDTAHCTCALNLFSRSLGRGSIPLFGQLSNILPQLRDHDVEVHFLSELFFSWKYCSISHPEALVSNALQICTLYLAMADYYRACKRDFSRAVNFSQTVVDLATSTGDNKHHSHALYSLAWIKWYIGDYSAAQAHAYEARRLATISGSLFRQAMALNLEAMCCNIFGHYKDSLSFSTKARGILVRCGMSGGDLDHSLHLSQAEVHRLKSEYMEAHDIQVKILQECPVDQDPFIHAGTLLSLAEIGLSISSPKNEVQKNLDTAKTIYNTKGRVLEVTKCDATLAGLNLREGETPAAKTLFQQCIQLAVGISDVEVVSHCLEQLGDVSRWTAPEMMSNWTIVFLGHSMKLKGKRTLFKALQFLGDVFLAQNDDNTAKNLFTVALEGFTQMDVHQSRAECLLRLGDISKGRGDLTAAERLWEAARPLFERSSQAKQVNKIDERLAIVSEDLPEQNKKSLARLTELNVPSGALFDIASAEVEFDAKELALFEV</sequence>
<evidence type="ECO:0000313" key="2">
    <source>
        <dbReference type="EMBL" id="KAJ7301595.1"/>
    </source>
</evidence>
<dbReference type="Proteomes" id="UP001218218">
    <property type="component" value="Unassembled WGS sequence"/>
</dbReference>
<dbReference type="PANTHER" id="PTHR47691:SF3">
    <property type="entry name" value="HTH-TYPE TRANSCRIPTIONAL REGULATOR RV0890C-RELATED"/>
    <property type="match status" value="1"/>
</dbReference>
<dbReference type="Gene3D" id="3.40.50.300">
    <property type="entry name" value="P-loop containing nucleotide triphosphate hydrolases"/>
    <property type="match status" value="1"/>
</dbReference>
<organism evidence="2 3">
    <name type="scientific">Mycena albidolilacea</name>
    <dbReference type="NCBI Taxonomy" id="1033008"/>
    <lineage>
        <taxon>Eukaryota</taxon>
        <taxon>Fungi</taxon>
        <taxon>Dikarya</taxon>
        <taxon>Basidiomycota</taxon>
        <taxon>Agaricomycotina</taxon>
        <taxon>Agaricomycetes</taxon>
        <taxon>Agaricomycetidae</taxon>
        <taxon>Agaricales</taxon>
        <taxon>Marasmiineae</taxon>
        <taxon>Mycenaceae</taxon>
        <taxon>Mycena</taxon>
    </lineage>
</organism>
<evidence type="ECO:0000313" key="3">
    <source>
        <dbReference type="Proteomes" id="UP001218218"/>
    </source>
</evidence>
<dbReference type="AlphaFoldDB" id="A0AAD6YYB1"/>
<proteinExistence type="predicted"/>
<name>A0AAD6YYB1_9AGAR</name>
<dbReference type="SUPFAM" id="SSF48452">
    <property type="entry name" value="TPR-like"/>
    <property type="match status" value="2"/>
</dbReference>
<dbReference type="InterPro" id="IPR027417">
    <property type="entry name" value="P-loop_NTPase"/>
</dbReference>
<keyword evidence="3" id="KW-1185">Reference proteome</keyword>
<gene>
    <name evidence="2" type="ORF">DFH08DRAFT_993448</name>
</gene>
<dbReference type="InterPro" id="IPR011990">
    <property type="entry name" value="TPR-like_helical_dom_sf"/>
</dbReference>
<dbReference type="Gene3D" id="1.20.930.20">
    <property type="entry name" value="Adaptor protein Cbl, N-terminal domain"/>
    <property type="match status" value="1"/>
</dbReference>
<dbReference type="EMBL" id="JARIHO010000131">
    <property type="protein sequence ID" value="KAJ7301595.1"/>
    <property type="molecule type" value="Genomic_DNA"/>
</dbReference>
<dbReference type="InterPro" id="IPR049052">
    <property type="entry name" value="nSTAND1"/>
</dbReference>
<dbReference type="InterPro" id="IPR059179">
    <property type="entry name" value="MLKL-like_MCAfunc"/>
</dbReference>
<comment type="caution">
    <text evidence="2">The sequence shown here is derived from an EMBL/GenBank/DDBJ whole genome shotgun (WGS) entry which is preliminary data.</text>
</comment>
<dbReference type="SUPFAM" id="SSF52540">
    <property type="entry name" value="P-loop containing nucleoside triphosphate hydrolases"/>
    <property type="match status" value="1"/>
</dbReference>